<dbReference type="RefSeq" id="WP_106138849.1">
    <property type="nucleotide sequence ID" value="NZ_PVTE01000013.1"/>
</dbReference>
<reference evidence="2 3" key="1">
    <citation type="submission" date="2018-03" db="EMBL/GenBank/DDBJ databases">
        <title>Genomic Encyclopedia of Archaeal and Bacterial Type Strains, Phase II (KMG-II): from individual species to whole genera.</title>
        <authorList>
            <person name="Goeker M."/>
        </authorList>
    </citation>
    <scope>NUCLEOTIDE SEQUENCE [LARGE SCALE GENOMIC DNA]</scope>
    <source>
        <strain evidence="2 3">DSM 28354</strain>
    </source>
</reference>
<sequence length="172" mass="18729">MIYQKMAFGLALVATLASFTSEATQRVTTNLSKSTARHLPQIKAVAPPMVTVPFTVIQRYFVKNTVKNAPANPRIDDRATFDKLFGAAAVMGTNGLPTSIDFANQSVIAVISPETNRATELLPVSLVKRADGKLVFSYRKKTGATQTYTTRPFLAVLIDKHVTGTVVLSEQR</sequence>
<dbReference type="EMBL" id="PVTE01000013">
    <property type="protein sequence ID" value="PRY35943.1"/>
    <property type="molecule type" value="Genomic_DNA"/>
</dbReference>
<accession>A0A2T0SRE5</accession>
<protein>
    <submittedName>
        <fullName evidence="2">Uncharacterized protein</fullName>
    </submittedName>
</protein>
<proteinExistence type="predicted"/>
<organism evidence="2 3">
    <name type="scientific">Spirosoma oryzae</name>
    <dbReference type="NCBI Taxonomy" id="1469603"/>
    <lineage>
        <taxon>Bacteria</taxon>
        <taxon>Pseudomonadati</taxon>
        <taxon>Bacteroidota</taxon>
        <taxon>Cytophagia</taxon>
        <taxon>Cytophagales</taxon>
        <taxon>Cytophagaceae</taxon>
        <taxon>Spirosoma</taxon>
    </lineage>
</organism>
<evidence type="ECO:0000256" key="1">
    <source>
        <dbReference type="SAM" id="SignalP"/>
    </source>
</evidence>
<evidence type="ECO:0000313" key="3">
    <source>
        <dbReference type="Proteomes" id="UP000238375"/>
    </source>
</evidence>
<comment type="caution">
    <text evidence="2">The sequence shown here is derived from an EMBL/GenBank/DDBJ whole genome shotgun (WGS) entry which is preliminary data.</text>
</comment>
<keyword evidence="1" id="KW-0732">Signal</keyword>
<evidence type="ECO:0000313" key="2">
    <source>
        <dbReference type="EMBL" id="PRY35943.1"/>
    </source>
</evidence>
<gene>
    <name evidence="2" type="ORF">CLV58_11371</name>
</gene>
<dbReference type="AlphaFoldDB" id="A0A2T0SRE5"/>
<name>A0A2T0SRE5_9BACT</name>
<keyword evidence="3" id="KW-1185">Reference proteome</keyword>
<feature type="signal peptide" evidence="1">
    <location>
        <begin position="1"/>
        <end position="23"/>
    </location>
</feature>
<feature type="chain" id="PRO_5015625000" evidence="1">
    <location>
        <begin position="24"/>
        <end position="172"/>
    </location>
</feature>
<dbReference type="Proteomes" id="UP000238375">
    <property type="component" value="Unassembled WGS sequence"/>
</dbReference>
<dbReference type="OrthoDB" id="8613168at2"/>